<reference evidence="4 5" key="1">
    <citation type="submission" date="2019-02" db="EMBL/GenBank/DDBJ databases">
        <title>Deep-cultivation of Planctomycetes and their phenomic and genomic characterization uncovers novel biology.</title>
        <authorList>
            <person name="Wiegand S."/>
            <person name="Jogler M."/>
            <person name="Boedeker C."/>
            <person name="Pinto D."/>
            <person name="Vollmers J."/>
            <person name="Rivas-Marin E."/>
            <person name="Kohn T."/>
            <person name="Peeters S.H."/>
            <person name="Heuer A."/>
            <person name="Rast P."/>
            <person name="Oberbeckmann S."/>
            <person name="Bunk B."/>
            <person name="Jeske O."/>
            <person name="Meyerdierks A."/>
            <person name="Storesund J.E."/>
            <person name="Kallscheuer N."/>
            <person name="Luecker S."/>
            <person name="Lage O.M."/>
            <person name="Pohl T."/>
            <person name="Merkel B.J."/>
            <person name="Hornburger P."/>
            <person name="Mueller R.-W."/>
            <person name="Bruemmer F."/>
            <person name="Labrenz M."/>
            <person name="Spormann A.M."/>
            <person name="Op den Camp H."/>
            <person name="Overmann J."/>
            <person name="Amann R."/>
            <person name="Jetten M.S.M."/>
            <person name="Mascher T."/>
            <person name="Medema M.H."/>
            <person name="Devos D.P."/>
            <person name="Kaster A.-K."/>
            <person name="Ovreas L."/>
            <person name="Rohde M."/>
            <person name="Galperin M.Y."/>
            <person name="Jogler C."/>
        </authorList>
    </citation>
    <scope>NUCLEOTIDE SEQUENCE [LARGE SCALE GENOMIC DNA]</scope>
    <source>
        <strain evidence="4 5">K22_7</strain>
    </source>
</reference>
<name>A0A517NHT7_9BACT</name>
<dbReference type="NCBIfam" id="TIGR00082">
    <property type="entry name" value="rbfA"/>
    <property type="match status" value="1"/>
</dbReference>
<dbReference type="HAMAP" id="MF_00003">
    <property type="entry name" value="RbfA"/>
    <property type="match status" value="1"/>
</dbReference>
<dbReference type="GO" id="GO:0005829">
    <property type="term" value="C:cytosol"/>
    <property type="evidence" value="ECO:0007669"/>
    <property type="project" value="TreeGrafter"/>
</dbReference>
<dbReference type="Pfam" id="PF02033">
    <property type="entry name" value="RBFA"/>
    <property type="match status" value="1"/>
</dbReference>
<comment type="function">
    <text evidence="2">One of several proteins that assist in the late maturation steps of the functional core of the 30S ribosomal subunit. Associates with free 30S ribosomal subunits (but not with 30S subunits that are part of 70S ribosomes or polysomes). Required for efficient processing of 16S rRNA. May interact with the 5'-terminal helix region of 16S rRNA.</text>
</comment>
<dbReference type="Proteomes" id="UP000318538">
    <property type="component" value="Chromosome"/>
</dbReference>
<dbReference type="InterPro" id="IPR015946">
    <property type="entry name" value="KH_dom-like_a/b"/>
</dbReference>
<dbReference type="Gene3D" id="3.30.300.20">
    <property type="match status" value="1"/>
</dbReference>
<protein>
    <recommendedName>
        <fullName evidence="2">Ribosome-binding factor A</fullName>
    </recommendedName>
</protein>
<gene>
    <name evidence="2 4" type="primary">rbfA</name>
    <name evidence="4" type="ORF">K227x_51150</name>
</gene>
<dbReference type="PANTHER" id="PTHR33515:SF1">
    <property type="entry name" value="RIBOSOME-BINDING FACTOR A, CHLOROPLASTIC-RELATED"/>
    <property type="match status" value="1"/>
</dbReference>
<dbReference type="SUPFAM" id="SSF89919">
    <property type="entry name" value="Ribosome-binding factor A, RbfA"/>
    <property type="match status" value="1"/>
</dbReference>
<feature type="compositionally biased region" description="Acidic residues" evidence="3">
    <location>
        <begin position="117"/>
        <end position="147"/>
    </location>
</feature>
<evidence type="ECO:0000256" key="3">
    <source>
        <dbReference type="SAM" id="MobiDB-lite"/>
    </source>
</evidence>
<evidence type="ECO:0000256" key="1">
    <source>
        <dbReference type="ARBA" id="ARBA00022517"/>
    </source>
</evidence>
<dbReference type="GO" id="GO:0043024">
    <property type="term" value="F:ribosomal small subunit binding"/>
    <property type="evidence" value="ECO:0007669"/>
    <property type="project" value="TreeGrafter"/>
</dbReference>
<dbReference type="PANTHER" id="PTHR33515">
    <property type="entry name" value="RIBOSOME-BINDING FACTOR A, CHLOROPLASTIC-RELATED"/>
    <property type="match status" value="1"/>
</dbReference>
<dbReference type="AlphaFoldDB" id="A0A517NHT7"/>
<comment type="similarity">
    <text evidence="2">Belongs to the RbfA family.</text>
</comment>
<dbReference type="KEGG" id="rlc:K227x_51150"/>
<keyword evidence="2" id="KW-0963">Cytoplasm</keyword>
<sequence length="147" mass="16356">MSSRRLLKAAEAIREVVASSILTEMRDPRVRDVTVVGVKVTPDMREAVVMVSIMGDEAAQQLSLRGLQNAAGFLQSKIANRIDTRYTPRLQFKVDKGVQQSMAVVEILEKIKRERDGIEEDESAPETDTEMDVESNDDDASSNEDES</sequence>
<dbReference type="OrthoDB" id="307788at2"/>
<organism evidence="4 5">
    <name type="scientific">Rubripirellula lacrimiformis</name>
    <dbReference type="NCBI Taxonomy" id="1930273"/>
    <lineage>
        <taxon>Bacteria</taxon>
        <taxon>Pseudomonadati</taxon>
        <taxon>Planctomycetota</taxon>
        <taxon>Planctomycetia</taxon>
        <taxon>Pirellulales</taxon>
        <taxon>Pirellulaceae</taxon>
        <taxon>Rubripirellula</taxon>
    </lineage>
</organism>
<evidence type="ECO:0000313" key="4">
    <source>
        <dbReference type="EMBL" id="QDT06699.1"/>
    </source>
</evidence>
<proteinExistence type="inferred from homology"/>
<dbReference type="GO" id="GO:0030490">
    <property type="term" value="P:maturation of SSU-rRNA"/>
    <property type="evidence" value="ECO:0007669"/>
    <property type="project" value="UniProtKB-UniRule"/>
</dbReference>
<dbReference type="InterPro" id="IPR023799">
    <property type="entry name" value="RbfA_dom_sf"/>
</dbReference>
<dbReference type="InterPro" id="IPR000238">
    <property type="entry name" value="RbfA"/>
</dbReference>
<evidence type="ECO:0000313" key="5">
    <source>
        <dbReference type="Proteomes" id="UP000318538"/>
    </source>
</evidence>
<dbReference type="EMBL" id="CP036525">
    <property type="protein sequence ID" value="QDT06699.1"/>
    <property type="molecule type" value="Genomic_DNA"/>
</dbReference>
<accession>A0A517NHT7</accession>
<keyword evidence="5" id="KW-1185">Reference proteome</keyword>
<feature type="region of interest" description="Disordered" evidence="3">
    <location>
        <begin position="114"/>
        <end position="147"/>
    </location>
</feature>
<comment type="subunit">
    <text evidence="2">Monomer. Binds 30S ribosomal subunits, but not 50S ribosomal subunits or 70S ribosomes.</text>
</comment>
<keyword evidence="1 2" id="KW-0690">Ribosome biogenesis</keyword>
<evidence type="ECO:0000256" key="2">
    <source>
        <dbReference type="HAMAP-Rule" id="MF_00003"/>
    </source>
</evidence>
<comment type="subcellular location">
    <subcellularLocation>
        <location evidence="2">Cytoplasm</location>
    </subcellularLocation>
</comment>
<dbReference type="RefSeq" id="WP_145173699.1">
    <property type="nucleotide sequence ID" value="NZ_CP036525.1"/>
</dbReference>